<keyword evidence="2" id="KW-0812">Transmembrane</keyword>
<dbReference type="EnsemblPlants" id="ONIVA01G47120.2">
    <property type="protein sequence ID" value="ONIVA01G47120.2"/>
    <property type="gene ID" value="ONIVA01G47120"/>
</dbReference>
<name>A0A0E0FXP0_ORYNI</name>
<dbReference type="PANTHER" id="PTHR31210">
    <property type="entry name" value="OS06G0731900 PROTEIN"/>
    <property type="match status" value="1"/>
</dbReference>
<protein>
    <submittedName>
        <fullName evidence="3">Uncharacterized protein</fullName>
    </submittedName>
</protein>
<dbReference type="EnsemblPlants" id="ONIVA01G47120.1">
    <property type="protein sequence ID" value="ONIVA01G47120.1"/>
    <property type="gene ID" value="ONIVA01G47120"/>
</dbReference>
<keyword evidence="2" id="KW-0472">Membrane</keyword>
<reference evidence="3" key="2">
    <citation type="submission" date="2015-04" db="UniProtKB">
        <authorList>
            <consortium name="EnsemblPlants"/>
        </authorList>
    </citation>
    <scope>IDENTIFICATION</scope>
    <source>
        <strain evidence="3">SL10</strain>
    </source>
</reference>
<dbReference type="AlphaFoldDB" id="A0A0E0FXP0"/>
<evidence type="ECO:0000256" key="2">
    <source>
        <dbReference type="SAM" id="Phobius"/>
    </source>
</evidence>
<feature type="region of interest" description="Disordered" evidence="1">
    <location>
        <begin position="74"/>
        <end position="103"/>
    </location>
</feature>
<dbReference type="Proteomes" id="UP000006591">
    <property type="component" value="Chromosome 1"/>
</dbReference>
<keyword evidence="2" id="KW-1133">Transmembrane helix</keyword>
<evidence type="ECO:0000313" key="4">
    <source>
        <dbReference type="Proteomes" id="UP000006591"/>
    </source>
</evidence>
<feature type="compositionally biased region" description="Polar residues" evidence="1">
    <location>
        <begin position="79"/>
        <end position="97"/>
    </location>
</feature>
<feature type="transmembrane region" description="Helical" evidence="2">
    <location>
        <begin position="34"/>
        <end position="55"/>
    </location>
</feature>
<keyword evidence="4" id="KW-1185">Reference proteome</keyword>
<proteinExistence type="predicted"/>
<accession>A0A0E0FXP0</accession>
<organism evidence="3">
    <name type="scientific">Oryza nivara</name>
    <name type="common">Indian wild rice</name>
    <name type="synonym">Oryza sativa f. spontanea</name>
    <dbReference type="NCBI Taxonomy" id="4536"/>
    <lineage>
        <taxon>Eukaryota</taxon>
        <taxon>Viridiplantae</taxon>
        <taxon>Streptophyta</taxon>
        <taxon>Embryophyta</taxon>
        <taxon>Tracheophyta</taxon>
        <taxon>Spermatophyta</taxon>
        <taxon>Magnoliopsida</taxon>
        <taxon>Liliopsida</taxon>
        <taxon>Poales</taxon>
        <taxon>Poaceae</taxon>
        <taxon>BOP clade</taxon>
        <taxon>Oryzoideae</taxon>
        <taxon>Oryzeae</taxon>
        <taxon>Oryzinae</taxon>
        <taxon>Oryza</taxon>
    </lineage>
</organism>
<reference evidence="3" key="1">
    <citation type="submission" date="2013-08" db="EMBL/GenBank/DDBJ databases">
        <authorList>
            <person name="Wing R.A."/>
            <person name="Hsing Y."/>
        </authorList>
    </citation>
    <scope>NUCLEOTIDE SEQUENCE</scope>
</reference>
<reference evidence="3" key="3">
    <citation type="submission" date="2018-04" db="EMBL/GenBank/DDBJ databases">
        <title>OnivRS2 (Oryza nivara Reference Sequence Version 2).</title>
        <authorList>
            <person name="Zhang J."/>
            <person name="Kudrna D."/>
            <person name="Lee S."/>
            <person name="Talag J."/>
            <person name="Rajasekar S."/>
            <person name="Welchert J."/>
            <person name="Hsing Y.-I."/>
            <person name="Wing R.A."/>
        </authorList>
    </citation>
    <scope>NUCLEOTIDE SEQUENCE [LARGE SCALE GENOMIC DNA]</scope>
</reference>
<dbReference type="InterPro" id="IPR007877">
    <property type="entry name" value="DUF707"/>
</dbReference>
<dbReference type="Gramene" id="ONIVA01G47120.2">
    <property type="protein sequence ID" value="ONIVA01G47120.2"/>
    <property type="gene ID" value="ONIVA01G47120"/>
</dbReference>
<dbReference type="PANTHER" id="PTHR31210:SF11">
    <property type="entry name" value="KETOGLUTARATE REDUCTASE TRANS-SPLICING-LIKE PROTEIN, PUTATIVE (DUF707)-RELATED"/>
    <property type="match status" value="1"/>
</dbReference>
<evidence type="ECO:0000313" key="3">
    <source>
        <dbReference type="EnsemblPlants" id="ONIVA01G47120.2"/>
    </source>
</evidence>
<dbReference type="HOGENOM" id="CLU_038994_2_1_1"/>
<dbReference type="OMA" id="FNRRWKA"/>
<dbReference type="Pfam" id="PF05212">
    <property type="entry name" value="DUF707"/>
    <property type="match status" value="1"/>
</dbReference>
<dbReference type="Gramene" id="ONIVA01G47120.1">
    <property type="protein sequence ID" value="ONIVA01G47120.1"/>
    <property type="gene ID" value="ONIVA01G47120"/>
</dbReference>
<dbReference type="eggNOG" id="ENOG502QQAA">
    <property type="taxonomic scope" value="Eukaryota"/>
</dbReference>
<sequence length="436" mass="48424">MMMSSQVASVSDGLPQAQGPAAPNDSPRKRFSGVAPPAALIFFVLVFAGGAIVTLDHKENLSILQLRPREMVVSETETRAPTSEVQETETRAPTSEVQEAGTGAAAGGVQRAELAGSSICENQCRPSGSEPLPKGIVQDKSNFEMEPLGGNPERRAAVARPAKSLLAIPVGIKQKAVVDKLVSKFPGDRFTVMLFHYDGEMDGWRELGWSDRAIHVAAKDQTKWWFGKRFLHPDMVAEYEYIFLWDEDIEVDGFDPIRYLSVVRRERLEISQPALDHRSQIHHRLTLRARKGQVHRRFYKTRGGGRCDDNSTGPPCTGWVEMMVPVFSRAAWRCAWHMIQNDLIYAWGLDFKLGYCAGGDRRLAVGIVDSEYVLHRGIPTLGDGGGKPAAKRSSTATKAATDRLAVRQRSYTELQIFNRRWKAAAEGDVCWTDPYP</sequence>
<feature type="region of interest" description="Disordered" evidence="1">
    <location>
        <begin position="1"/>
        <end position="30"/>
    </location>
</feature>
<dbReference type="STRING" id="4536.A0A0E0FXP0"/>
<evidence type="ECO:0000256" key="1">
    <source>
        <dbReference type="SAM" id="MobiDB-lite"/>
    </source>
</evidence>